<evidence type="ECO:0000313" key="2">
    <source>
        <dbReference type="Proteomes" id="UP001189429"/>
    </source>
</evidence>
<name>A0ABN9T4F6_9DINO</name>
<feature type="non-terminal residue" evidence="1">
    <location>
        <position position="311"/>
    </location>
</feature>
<protein>
    <submittedName>
        <fullName evidence="1">Uncharacterized protein</fullName>
    </submittedName>
</protein>
<dbReference type="Proteomes" id="UP001189429">
    <property type="component" value="Unassembled WGS sequence"/>
</dbReference>
<gene>
    <name evidence="1" type="ORF">PCOR1329_LOCUS35468</name>
</gene>
<reference evidence="1" key="1">
    <citation type="submission" date="2023-10" db="EMBL/GenBank/DDBJ databases">
        <authorList>
            <person name="Chen Y."/>
            <person name="Shah S."/>
            <person name="Dougan E. K."/>
            <person name="Thang M."/>
            <person name="Chan C."/>
        </authorList>
    </citation>
    <scope>NUCLEOTIDE SEQUENCE [LARGE SCALE GENOMIC DNA]</scope>
</reference>
<feature type="non-terminal residue" evidence="1">
    <location>
        <position position="1"/>
    </location>
</feature>
<keyword evidence="2" id="KW-1185">Reference proteome</keyword>
<accession>A0ABN9T4F6</accession>
<dbReference type="EMBL" id="CAUYUJ010014333">
    <property type="protein sequence ID" value="CAK0839905.1"/>
    <property type="molecule type" value="Genomic_DNA"/>
</dbReference>
<comment type="caution">
    <text evidence="1">The sequence shown here is derived from an EMBL/GenBank/DDBJ whole genome shotgun (WGS) entry which is preliminary data.</text>
</comment>
<organism evidence="1 2">
    <name type="scientific">Prorocentrum cordatum</name>
    <dbReference type="NCBI Taxonomy" id="2364126"/>
    <lineage>
        <taxon>Eukaryota</taxon>
        <taxon>Sar</taxon>
        <taxon>Alveolata</taxon>
        <taxon>Dinophyceae</taxon>
        <taxon>Prorocentrales</taxon>
        <taxon>Prorocentraceae</taxon>
        <taxon>Prorocentrum</taxon>
    </lineage>
</organism>
<proteinExistence type="predicted"/>
<evidence type="ECO:0000313" key="1">
    <source>
        <dbReference type="EMBL" id="CAK0839905.1"/>
    </source>
</evidence>
<sequence length="311" mass="34087">CCDFIWDERLPLARLQRARQKLEAQLLEAKPSWRELRGPAAASWMCLLRIGWAMHCSLLQVTDEGEILQLLQTPPNDLAVAKGARAGQLRELRAGASRDVVKRCAVGCLASAVCPFCPGDAPCAKGHPFYERPRILTRGDNGDGGELEELPEKLLKLRDRIKDGAGVGIAHQDHDRFESVVGLPLLPQLVRAAALEAEARCWGDWESPLNSRSAMAYHDRSGFDAARPELCRCGWAAVQLGDHDMLVGALFGALPGRRQAFRRTLRPTPRAPRAVADSSALAAEIESQGPELASARGQCAEIWRGVFDQMN</sequence>